<dbReference type="CDD" id="cd05840">
    <property type="entry name" value="PWWP_ScIOC4-like"/>
    <property type="match status" value="1"/>
</dbReference>
<comment type="caution">
    <text evidence="3">The sequence shown here is derived from an EMBL/GenBank/DDBJ whole genome shotgun (WGS) entry which is preliminary data.</text>
</comment>
<dbReference type="InterPro" id="IPR035503">
    <property type="entry name" value="IOC4-like_PWWP"/>
</dbReference>
<dbReference type="PROSITE" id="PS50812">
    <property type="entry name" value="PWWP"/>
    <property type="match status" value="1"/>
</dbReference>
<reference evidence="3 4" key="1">
    <citation type="submission" date="2020-11" db="EMBL/GenBank/DDBJ databases">
        <title>Kefir isolates.</title>
        <authorList>
            <person name="Marcisauskas S."/>
            <person name="Kim Y."/>
            <person name="Blasche S."/>
        </authorList>
    </citation>
    <scope>NUCLEOTIDE SEQUENCE [LARGE SCALE GENOMIC DNA]</scope>
    <source>
        <strain evidence="3 4">OG2</strain>
    </source>
</reference>
<evidence type="ECO:0000313" key="4">
    <source>
        <dbReference type="Proteomes" id="UP000750334"/>
    </source>
</evidence>
<feature type="domain" description="PWWP" evidence="2">
    <location>
        <begin position="7"/>
        <end position="68"/>
    </location>
</feature>
<dbReference type="AlphaFoldDB" id="A0A9P6W1J0"/>
<name>A0A9P6W1J0_MAUEX</name>
<evidence type="ECO:0000313" key="3">
    <source>
        <dbReference type="EMBL" id="KAG0659665.1"/>
    </source>
</evidence>
<dbReference type="EMBL" id="PUHR01000188">
    <property type="protein sequence ID" value="KAG0659665.1"/>
    <property type="molecule type" value="Genomic_DNA"/>
</dbReference>
<sequence>MSTDFKTGDLVLCKVGAFAPWPAVVFPQRFLSPDVYRKRKRNCVAVCFFNDPTYYWEYIHKLKPLTDETIDQFLTQHSNNNNHGRHSVPKDLLGAYKLADKYTTLRSFMRNKFRSEGRLNEFNEEIMENGEVELDEDPFLGKVGDARNVKEELKQEEDQDEKRSQVSEESDKSEVEEENNDTNDKYEENMIKSETDLLDEDSKSDLTNDNKKNSSTKLKYHKKLDRKRRMEITMLFRRRMQRNLIQRKTPPGPDEITETHKLLQKIIENLDNDPPFFDVETLKKSKLYKLLKVINCDPNLKEFHPSCETILTHWIDLIATIKKSKAQST</sequence>
<dbReference type="SMART" id="SM00293">
    <property type="entry name" value="PWWP"/>
    <property type="match status" value="1"/>
</dbReference>
<accession>A0A9P6W1J0</accession>
<feature type="compositionally biased region" description="Basic and acidic residues" evidence="1">
    <location>
        <begin position="182"/>
        <end position="212"/>
    </location>
</feature>
<dbReference type="InterPro" id="IPR000313">
    <property type="entry name" value="PWWP_dom"/>
</dbReference>
<dbReference type="OrthoDB" id="62853at2759"/>
<gene>
    <name evidence="3" type="ORF">C6P45_001768</name>
</gene>
<dbReference type="Proteomes" id="UP000750334">
    <property type="component" value="Unassembled WGS sequence"/>
</dbReference>
<evidence type="ECO:0000259" key="2">
    <source>
        <dbReference type="PROSITE" id="PS50812"/>
    </source>
</evidence>
<dbReference type="Gene3D" id="2.30.30.140">
    <property type="match status" value="1"/>
</dbReference>
<dbReference type="SUPFAM" id="SSF63748">
    <property type="entry name" value="Tudor/PWWP/MBT"/>
    <property type="match status" value="1"/>
</dbReference>
<organism evidence="3 4">
    <name type="scientific">Maudiozyma exigua</name>
    <name type="common">Yeast</name>
    <name type="synonym">Kazachstania exigua</name>
    <dbReference type="NCBI Taxonomy" id="34358"/>
    <lineage>
        <taxon>Eukaryota</taxon>
        <taxon>Fungi</taxon>
        <taxon>Dikarya</taxon>
        <taxon>Ascomycota</taxon>
        <taxon>Saccharomycotina</taxon>
        <taxon>Saccharomycetes</taxon>
        <taxon>Saccharomycetales</taxon>
        <taxon>Saccharomycetaceae</taxon>
        <taxon>Maudiozyma</taxon>
    </lineage>
</organism>
<proteinExistence type="predicted"/>
<protein>
    <recommendedName>
        <fullName evidence="2">PWWP domain-containing protein</fullName>
    </recommendedName>
</protein>
<feature type="compositionally biased region" description="Basic and acidic residues" evidence="1">
    <location>
        <begin position="160"/>
        <end position="173"/>
    </location>
</feature>
<keyword evidence="4" id="KW-1185">Reference proteome</keyword>
<evidence type="ECO:0000256" key="1">
    <source>
        <dbReference type="SAM" id="MobiDB-lite"/>
    </source>
</evidence>
<dbReference type="Pfam" id="PF00855">
    <property type="entry name" value="PWWP"/>
    <property type="match status" value="1"/>
</dbReference>
<feature type="region of interest" description="Disordered" evidence="1">
    <location>
        <begin position="152"/>
        <end position="222"/>
    </location>
</feature>